<protein>
    <submittedName>
        <fullName evidence="2">Transglutaminase-like superfamily protein</fullName>
    </submittedName>
</protein>
<dbReference type="Proteomes" id="UP000198825">
    <property type="component" value="Chromosome I"/>
</dbReference>
<dbReference type="InterPro" id="IPR038765">
    <property type="entry name" value="Papain-like_cys_pep_sf"/>
</dbReference>
<dbReference type="SMART" id="SM00460">
    <property type="entry name" value="TGc"/>
    <property type="match status" value="1"/>
</dbReference>
<name>A0A1H2LFJ4_9ACTN</name>
<organism evidence="2 3">
    <name type="scientific">Microlunatus sagamiharensis</name>
    <dbReference type="NCBI Taxonomy" id="546874"/>
    <lineage>
        <taxon>Bacteria</taxon>
        <taxon>Bacillati</taxon>
        <taxon>Actinomycetota</taxon>
        <taxon>Actinomycetes</taxon>
        <taxon>Propionibacteriales</taxon>
        <taxon>Propionibacteriaceae</taxon>
        <taxon>Microlunatus</taxon>
    </lineage>
</organism>
<dbReference type="EMBL" id="LT629799">
    <property type="protein sequence ID" value="SDU79803.1"/>
    <property type="molecule type" value="Genomic_DNA"/>
</dbReference>
<gene>
    <name evidence="2" type="ORF">SAMN04488544_0050</name>
</gene>
<dbReference type="Pfam" id="PF01841">
    <property type="entry name" value="Transglut_core"/>
    <property type="match status" value="1"/>
</dbReference>
<dbReference type="Gene3D" id="2.60.40.2250">
    <property type="match status" value="1"/>
</dbReference>
<proteinExistence type="predicted"/>
<dbReference type="PANTHER" id="PTHR33490:SF12">
    <property type="entry name" value="BLL5557 PROTEIN"/>
    <property type="match status" value="1"/>
</dbReference>
<evidence type="ECO:0000313" key="2">
    <source>
        <dbReference type="EMBL" id="SDU79803.1"/>
    </source>
</evidence>
<dbReference type="PANTHER" id="PTHR33490">
    <property type="entry name" value="BLR5614 PROTEIN-RELATED"/>
    <property type="match status" value="1"/>
</dbReference>
<dbReference type="InterPro" id="IPR002931">
    <property type="entry name" value="Transglutaminase-like"/>
</dbReference>
<evidence type="ECO:0000313" key="3">
    <source>
        <dbReference type="Proteomes" id="UP000198825"/>
    </source>
</evidence>
<reference evidence="3" key="1">
    <citation type="submission" date="2016-10" db="EMBL/GenBank/DDBJ databases">
        <authorList>
            <person name="Varghese N."/>
            <person name="Submissions S."/>
        </authorList>
    </citation>
    <scope>NUCLEOTIDE SEQUENCE [LARGE SCALE GENOMIC DNA]</scope>
    <source>
        <strain evidence="3">DSM 21743</strain>
    </source>
</reference>
<evidence type="ECO:0000259" key="1">
    <source>
        <dbReference type="SMART" id="SM00460"/>
    </source>
</evidence>
<dbReference type="SUPFAM" id="SSF54001">
    <property type="entry name" value="Cysteine proteinases"/>
    <property type="match status" value="1"/>
</dbReference>
<keyword evidence="3" id="KW-1185">Reference proteome</keyword>
<dbReference type="STRING" id="546874.SAMN04488544_0050"/>
<dbReference type="AlphaFoldDB" id="A0A1H2LFJ4"/>
<dbReference type="Gene3D" id="3.10.620.30">
    <property type="match status" value="1"/>
</dbReference>
<accession>A0A1H2LFJ4</accession>
<sequence>MSCSSGRPDTGARSGVVEVREKVRSVKRTVTSHLDLGLSAPAKLVFAVAAAQGSMFESQSMTISVDGSPVTPRELVDITGNRMHVLDAQGGRVVMDYFATVAGTAAAPPVDDFDLITYLRPSRYCESDTLAPTAGAEFGGLQGADLLAAVTQWVSNMLTYVPGSSLPTDGAVRTFLGRQGVCRDYAHLCIALLRAMNVPARLAAVFAPGLSPMEYHAVCEAYLPADGDRAAGWYVVDATRLAPRQSLLRVATGRDAADTAFLTNYGGNVSLDGLEVTAVVDDFATDDGSQLLQLR</sequence>
<feature type="domain" description="Transglutaminase-like" evidence="1">
    <location>
        <begin position="174"/>
        <end position="240"/>
    </location>
</feature>